<name>A0A645FD44_9ZZZZ</name>
<organism evidence="1">
    <name type="scientific">bioreactor metagenome</name>
    <dbReference type="NCBI Taxonomy" id="1076179"/>
    <lineage>
        <taxon>unclassified sequences</taxon>
        <taxon>metagenomes</taxon>
        <taxon>ecological metagenomes</taxon>
    </lineage>
</organism>
<proteinExistence type="predicted"/>
<gene>
    <name evidence="1" type="ORF">SDC9_157709</name>
</gene>
<evidence type="ECO:0000313" key="1">
    <source>
        <dbReference type="EMBL" id="MPN10414.1"/>
    </source>
</evidence>
<sequence>MTGHQAKLLDRAAQNLGGALAHITMAGTVEAIAAYPKALIVLHRHAIQIRLWRHCLVEGRIKHSDHRRVGHDLLAGVNAHQISGVMQRCQLNVFLDSGNDLIVDDCGGSKKFSALHHTVADSSHFIHGCDDAIIFICQNLNHHSHCVQVILHIGHDNALFPIRLLRQFTAFDTDAFNHSLRDCCLVIHVDQLVFQ</sequence>
<comment type="caution">
    <text evidence="1">The sequence shown here is derived from an EMBL/GenBank/DDBJ whole genome shotgun (WGS) entry which is preliminary data.</text>
</comment>
<dbReference type="EMBL" id="VSSQ01056560">
    <property type="protein sequence ID" value="MPN10414.1"/>
    <property type="molecule type" value="Genomic_DNA"/>
</dbReference>
<reference evidence="1" key="1">
    <citation type="submission" date="2019-08" db="EMBL/GenBank/DDBJ databases">
        <authorList>
            <person name="Kucharzyk K."/>
            <person name="Murdoch R.W."/>
            <person name="Higgins S."/>
            <person name="Loffler F."/>
        </authorList>
    </citation>
    <scope>NUCLEOTIDE SEQUENCE</scope>
</reference>
<dbReference type="AlphaFoldDB" id="A0A645FD44"/>
<accession>A0A645FD44</accession>
<protein>
    <submittedName>
        <fullName evidence="1">Uncharacterized protein</fullName>
    </submittedName>
</protein>